<organism evidence="7 8">
    <name type="scientific">Choanephora cucurbitarum</name>
    <dbReference type="NCBI Taxonomy" id="101091"/>
    <lineage>
        <taxon>Eukaryota</taxon>
        <taxon>Fungi</taxon>
        <taxon>Fungi incertae sedis</taxon>
        <taxon>Mucoromycota</taxon>
        <taxon>Mucoromycotina</taxon>
        <taxon>Mucoromycetes</taxon>
        <taxon>Mucorales</taxon>
        <taxon>Mucorineae</taxon>
        <taxon>Choanephoraceae</taxon>
        <taxon>Choanephoroideae</taxon>
        <taxon>Choanephora</taxon>
    </lineage>
</organism>
<keyword evidence="3" id="KW-0238">DNA-binding</keyword>
<evidence type="ECO:0000256" key="1">
    <source>
        <dbReference type="ARBA" id="ARBA00004123"/>
    </source>
</evidence>
<dbReference type="GO" id="GO:0003677">
    <property type="term" value="F:DNA binding"/>
    <property type="evidence" value="ECO:0007669"/>
    <property type="project" value="UniProtKB-KW"/>
</dbReference>
<keyword evidence="8" id="KW-1185">Reference proteome</keyword>
<dbReference type="GO" id="GO:0005634">
    <property type="term" value="C:nucleus"/>
    <property type="evidence" value="ECO:0007669"/>
    <property type="project" value="UniProtKB-SubCell"/>
</dbReference>
<gene>
    <name evidence="7" type="ORF">A0J61_07625</name>
</gene>
<keyword evidence="5" id="KW-0175">Coiled coil</keyword>
<dbReference type="CDD" id="cd12148">
    <property type="entry name" value="fungal_TF_MHR"/>
    <property type="match status" value="1"/>
</dbReference>
<name>A0A1C7NAD4_9FUNG</name>
<proteinExistence type="predicted"/>
<comment type="caution">
    <text evidence="7">The sequence shown here is derived from an EMBL/GenBank/DDBJ whole genome shotgun (WGS) entry which is preliminary data.</text>
</comment>
<dbReference type="Proteomes" id="UP000093000">
    <property type="component" value="Unassembled WGS sequence"/>
</dbReference>
<sequence>MKLACVFKYTAKPTVLKKTVPVSKKNRLLEQVRLMEQDMANMEEQLRLFNVKIQLESSRPISPNPYPTLLYTQEDDYYDTSDAMSSSGSSSASGSYFSSCSDRRYSQNTSISTCECADPVHCVHATTKRPKFYSSENEWKLTITQGPEGISFQTSIKTISDVATFLSQSLPFFNATVFPQRTPNYFANRSHQQLEVTNRMLKVEYMLHDFFKSKHQPKKAKFIENISCDYITRTFIKQQLIRSYFQCQGLLSPLFCQPYYLPLFESNPSSMTASAMAAFIAFSQCRHVMIIPPPLTREALAEMFRQEAKEQLEDVLFEEEPNLLLAGTLMLLAQSAMILLLNSEARTYVNMAWRMVCQLRDKYIDIVRDITSQTPVTPEIAEAESWRRMYYTVRYLEVYMYMSYDGLCDFSSILYENGIGSPTLLANEIDNKEIKDAVQVFYHVVRLHNSQMSAQANELRWELLAGTRDSVLVSDIDHLENQLISFWKSLPPDLRLSESPLEYLQIDRIQQCQNPYAIYLNQLYYAYWLALETRVMQSPSVTDLLGANMERFDGDRALLIVSVCCDAIAKIFHVLYCRLPCTVELHWLLIASDAMAMLKKAKNPYIRTRAQNNLYLTLKVLMQRVQKAGNFNQVGGSDNTHNESNTDRNFWTSMLPSDNSTTTSSLSGSEVSLSTEDLAMETNLTGDQNTSSAYFGELKKTLMTYFIGLDQQAHQQQQSTF</sequence>
<comment type="subcellular location">
    <subcellularLocation>
        <location evidence="1">Nucleus</location>
    </subcellularLocation>
</comment>
<dbReference type="PANTHER" id="PTHR46910:SF3">
    <property type="entry name" value="HALOTOLERANCE PROTEIN 9-RELATED"/>
    <property type="match status" value="1"/>
</dbReference>
<dbReference type="OrthoDB" id="2278435at2759"/>
<keyword evidence="4" id="KW-0539">Nucleus</keyword>
<evidence type="ECO:0000313" key="7">
    <source>
        <dbReference type="EMBL" id="OBZ84324.1"/>
    </source>
</evidence>
<evidence type="ECO:0000256" key="4">
    <source>
        <dbReference type="ARBA" id="ARBA00023242"/>
    </source>
</evidence>
<dbReference type="GO" id="GO:0046872">
    <property type="term" value="F:metal ion binding"/>
    <property type="evidence" value="ECO:0007669"/>
    <property type="project" value="UniProtKB-KW"/>
</dbReference>
<dbReference type="InterPro" id="IPR050987">
    <property type="entry name" value="AtrR-like"/>
</dbReference>
<feature type="compositionally biased region" description="Low complexity" evidence="6">
    <location>
        <begin position="655"/>
        <end position="669"/>
    </location>
</feature>
<evidence type="ECO:0000313" key="8">
    <source>
        <dbReference type="Proteomes" id="UP000093000"/>
    </source>
</evidence>
<evidence type="ECO:0000256" key="3">
    <source>
        <dbReference type="ARBA" id="ARBA00023125"/>
    </source>
</evidence>
<feature type="coiled-coil region" evidence="5">
    <location>
        <begin position="25"/>
        <end position="52"/>
    </location>
</feature>
<dbReference type="AlphaFoldDB" id="A0A1C7NAD4"/>
<dbReference type="InParanoid" id="A0A1C7NAD4"/>
<dbReference type="GO" id="GO:0003700">
    <property type="term" value="F:DNA-binding transcription factor activity"/>
    <property type="evidence" value="ECO:0007669"/>
    <property type="project" value="InterPro"/>
</dbReference>
<accession>A0A1C7NAD4</accession>
<evidence type="ECO:0008006" key="9">
    <source>
        <dbReference type="Google" id="ProtNLM"/>
    </source>
</evidence>
<dbReference type="EMBL" id="LUGH01000525">
    <property type="protein sequence ID" value="OBZ84324.1"/>
    <property type="molecule type" value="Genomic_DNA"/>
</dbReference>
<evidence type="ECO:0000256" key="2">
    <source>
        <dbReference type="ARBA" id="ARBA00022723"/>
    </source>
</evidence>
<evidence type="ECO:0000256" key="5">
    <source>
        <dbReference type="SAM" id="Coils"/>
    </source>
</evidence>
<keyword evidence="2" id="KW-0479">Metal-binding</keyword>
<dbReference type="PANTHER" id="PTHR46910">
    <property type="entry name" value="TRANSCRIPTION FACTOR PDR1"/>
    <property type="match status" value="1"/>
</dbReference>
<protein>
    <recommendedName>
        <fullName evidence="9">Transcription factor domain-containing protein</fullName>
    </recommendedName>
</protein>
<evidence type="ECO:0000256" key="6">
    <source>
        <dbReference type="SAM" id="MobiDB-lite"/>
    </source>
</evidence>
<reference evidence="7 8" key="1">
    <citation type="submission" date="2016-03" db="EMBL/GenBank/DDBJ databases">
        <title>Choanephora cucurbitarum.</title>
        <authorList>
            <person name="Min B."/>
            <person name="Park H."/>
            <person name="Park J.-H."/>
            <person name="Shin H.-D."/>
            <person name="Choi I.-G."/>
        </authorList>
    </citation>
    <scope>NUCLEOTIDE SEQUENCE [LARGE SCALE GENOMIC DNA]</scope>
    <source>
        <strain evidence="7 8">KUS-F28377</strain>
    </source>
</reference>
<feature type="region of interest" description="Disordered" evidence="6">
    <location>
        <begin position="632"/>
        <end position="669"/>
    </location>
</feature>